<keyword evidence="4" id="KW-1185">Reference proteome</keyword>
<evidence type="ECO:0000313" key="3">
    <source>
        <dbReference type="EnsemblMetazoa" id="PHUM280480-PA"/>
    </source>
</evidence>
<dbReference type="CTD" id="8229452"/>
<proteinExistence type="predicted"/>
<accession>E0VL36</accession>
<dbReference type="KEGG" id="phu:Phum_PHUM280480"/>
<dbReference type="EnsemblMetazoa" id="PHUM280480-RA">
    <property type="protein sequence ID" value="PHUM280480-PA"/>
    <property type="gene ID" value="PHUM280480"/>
</dbReference>
<dbReference type="EMBL" id="DS235269">
    <property type="protein sequence ID" value="EEB14092.1"/>
    <property type="molecule type" value="Genomic_DNA"/>
</dbReference>
<feature type="region of interest" description="Disordered" evidence="1">
    <location>
        <begin position="99"/>
        <end position="130"/>
    </location>
</feature>
<dbReference type="GeneID" id="8229452"/>
<reference evidence="2" key="1">
    <citation type="submission" date="2007-04" db="EMBL/GenBank/DDBJ databases">
        <title>Annotation of Pediculus humanus corporis strain USDA.</title>
        <authorList>
            <person name="Kirkness E."/>
            <person name="Hannick L."/>
            <person name="Hass B."/>
            <person name="Bruggner R."/>
            <person name="Lawson D."/>
            <person name="Bidwell S."/>
            <person name="Joardar V."/>
            <person name="Caler E."/>
            <person name="Walenz B."/>
            <person name="Inman J."/>
            <person name="Schobel S."/>
            <person name="Galinsky K."/>
            <person name="Amedeo P."/>
            <person name="Strausberg R."/>
        </authorList>
    </citation>
    <scope>NUCLEOTIDE SEQUENCE</scope>
    <source>
        <strain evidence="2">USDA</strain>
    </source>
</reference>
<reference evidence="3" key="3">
    <citation type="submission" date="2020-05" db="UniProtKB">
        <authorList>
            <consortium name="EnsemblMetazoa"/>
        </authorList>
    </citation>
    <scope>IDENTIFICATION</scope>
    <source>
        <strain evidence="3">USDA</strain>
    </source>
</reference>
<evidence type="ECO:0000313" key="4">
    <source>
        <dbReference type="Proteomes" id="UP000009046"/>
    </source>
</evidence>
<dbReference type="Proteomes" id="UP000009046">
    <property type="component" value="Unassembled WGS sequence"/>
</dbReference>
<dbReference type="VEuPathDB" id="VectorBase:PHUM280480"/>
<organism>
    <name type="scientific">Pediculus humanus subsp. corporis</name>
    <name type="common">Body louse</name>
    <dbReference type="NCBI Taxonomy" id="121224"/>
    <lineage>
        <taxon>Eukaryota</taxon>
        <taxon>Metazoa</taxon>
        <taxon>Ecdysozoa</taxon>
        <taxon>Arthropoda</taxon>
        <taxon>Hexapoda</taxon>
        <taxon>Insecta</taxon>
        <taxon>Pterygota</taxon>
        <taxon>Neoptera</taxon>
        <taxon>Paraneoptera</taxon>
        <taxon>Psocodea</taxon>
        <taxon>Troctomorpha</taxon>
        <taxon>Phthiraptera</taxon>
        <taxon>Anoplura</taxon>
        <taxon>Pediculidae</taxon>
        <taxon>Pediculus</taxon>
    </lineage>
</organism>
<reference evidence="2" key="2">
    <citation type="submission" date="2007-04" db="EMBL/GenBank/DDBJ databases">
        <title>The genome of the human body louse.</title>
        <authorList>
            <consortium name="The Human Body Louse Genome Consortium"/>
            <person name="Kirkness E."/>
            <person name="Walenz B."/>
            <person name="Hass B."/>
            <person name="Bruggner R."/>
            <person name="Strausberg R."/>
        </authorList>
    </citation>
    <scope>NUCLEOTIDE SEQUENCE</scope>
    <source>
        <strain evidence="2">USDA</strain>
    </source>
</reference>
<dbReference type="AlphaFoldDB" id="E0VL36"/>
<protein>
    <submittedName>
        <fullName evidence="2 3">Uncharacterized protein</fullName>
    </submittedName>
</protein>
<evidence type="ECO:0000256" key="1">
    <source>
        <dbReference type="SAM" id="MobiDB-lite"/>
    </source>
</evidence>
<feature type="compositionally biased region" description="Basic and acidic residues" evidence="1">
    <location>
        <begin position="108"/>
        <end position="130"/>
    </location>
</feature>
<dbReference type="EMBL" id="AAZO01003261">
    <property type="status" value="NOT_ANNOTATED_CDS"/>
    <property type="molecule type" value="Genomic_DNA"/>
</dbReference>
<name>E0VL36_PEDHC</name>
<dbReference type="InParanoid" id="E0VL36"/>
<dbReference type="HOGENOM" id="CLU_1940630_0_0_1"/>
<dbReference type="RefSeq" id="XP_002426830.1">
    <property type="nucleotide sequence ID" value="XM_002426785.1"/>
</dbReference>
<evidence type="ECO:0000313" key="2">
    <source>
        <dbReference type="EMBL" id="EEB14092.1"/>
    </source>
</evidence>
<gene>
    <name evidence="3" type="primary">8229452</name>
    <name evidence="2" type="ORF">Phum_PHUM280480</name>
</gene>
<sequence>MYNSVCTATYHSSTNTLSYKNFYRKCIKKLFFYPTSSPLPLMSNEKKFHYWENLNLSGLTTHLEYLCEKVTHMSSLKSCKIKILTKGLHKDTPEECLRFKNESNQSKNKQEEEKKRNYQKVQEKQKQILT</sequence>